<dbReference type="PANTHER" id="PTHR13696">
    <property type="entry name" value="P-LOOP CONTAINING NUCLEOSIDE TRIPHOSPHATE HYDROLASE"/>
    <property type="match status" value="1"/>
</dbReference>
<organism evidence="2 3">
    <name type="scientific">Deinococcus ruber</name>
    <dbReference type="NCBI Taxonomy" id="1848197"/>
    <lineage>
        <taxon>Bacteria</taxon>
        <taxon>Thermotogati</taxon>
        <taxon>Deinococcota</taxon>
        <taxon>Deinococci</taxon>
        <taxon>Deinococcales</taxon>
        <taxon>Deinococcaceae</taxon>
        <taxon>Deinococcus</taxon>
    </lineage>
</organism>
<gene>
    <name evidence="2" type="ORF">GCM10008957_02430</name>
</gene>
<dbReference type="RefSeq" id="WP_189087649.1">
    <property type="nucleotide sequence ID" value="NZ_BMQL01000001.1"/>
</dbReference>
<name>A0A918BW51_9DEIO</name>
<accession>A0A918BW51</accession>
<evidence type="ECO:0000259" key="1">
    <source>
        <dbReference type="Pfam" id="PF01656"/>
    </source>
</evidence>
<dbReference type="Pfam" id="PF01656">
    <property type="entry name" value="CbiA"/>
    <property type="match status" value="1"/>
</dbReference>
<dbReference type="PIRSF" id="PIRSF009320">
    <property type="entry name" value="Nuc_binding_HP_1000"/>
    <property type="match status" value="1"/>
</dbReference>
<dbReference type="PANTHER" id="PTHR13696:SF96">
    <property type="entry name" value="COBQ_COBB_MIND_PARA NUCLEOTIDE BINDING DOMAIN-CONTAINING PROTEIN"/>
    <property type="match status" value="1"/>
</dbReference>
<evidence type="ECO:0000313" key="3">
    <source>
        <dbReference type="Proteomes" id="UP000603865"/>
    </source>
</evidence>
<dbReference type="SUPFAM" id="SSF52540">
    <property type="entry name" value="P-loop containing nucleoside triphosphate hydrolases"/>
    <property type="match status" value="1"/>
</dbReference>
<dbReference type="CDD" id="cd02042">
    <property type="entry name" value="ParAB_family"/>
    <property type="match status" value="1"/>
</dbReference>
<dbReference type="InterPro" id="IPR050678">
    <property type="entry name" value="DNA_Partitioning_ATPase"/>
</dbReference>
<evidence type="ECO:0000313" key="2">
    <source>
        <dbReference type="EMBL" id="GGQ93836.1"/>
    </source>
</evidence>
<comment type="caution">
    <text evidence="2">The sequence shown here is derived from an EMBL/GenBank/DDBJ whole genome shotgun (WGS) entry which is preliminary data.</text>
</comment>
<sequence>MPAVIAITSEKGGVGKSTLAVHLAGALAERGLHVALIDEDGRIGSSAGWAQRGVAHGTPLSFEVLEPEEVRPRRLRDLDAVVIDTEGRPRRKELRDLSERADTILVPSGVSMLELEATIALAEFLNTEGGARRKLKVILTRVPPTSGAGERAREDLRDAGLTVCNTLVRQYAAYLRAAELGVLCRDLPPKEDAGGRAAQAWEDILSLSREVL</sequence>
<proteinExistence type="predicted"/>
<reference evidence="2" key="1">
    <citation type="journal article" date="2014" name="Int. J. Syst. Evol. Microbiol.">
        <title>Complete genome sequence of Corynebacterium casei LMG S-19264T (=DSM 44701T), isolated from a smear-ripened cheese.</title>
        <authorList>
            <consortium name="US DOE Joint Genome Institute (JGI-PGF)"/>
            <person name="Walter F."/>
            <person name="Albersmeier A."/>
            <person name="Kalinowski J."/>
            <person name="Ruckert C."/>
        </authorList>
    </citation>
    <scope>NUCLEOTIDE SEQUENCE</scope>
    <source>
        <strain evidence="2">JCM 31311</strain>
    </source>
</reference>
<reference evidence="2" key="2">
    <citation type="submission" date="2020-09" db="EMBL/GenBank/DDBJ databases">
        <authorList>
            <person name="Sun Q."/>
            <person name="Ohkuma M."/>
        </authorList>
    </citation>
    <scope>NUCLEOTIDE SEQUENCE</scope>
    <source>
        <strain evidence="2">JCM 31311</strain>
    </source>
</reference>
<dbReference type="InterPro" id="IPR002586">
    <property type="entry name" value="CobQ/CobB/MinD/ParA_Nub-bd_dom"/>
</dbReference>
<dbReference type="Gene3D" id="3.40.50.300">
    <property type="entry name" value="P-loop containing nucleotide triphosphate hydrolases"/>
    <property type="match status" value="1"/>
</dbReference>
<dbReference type="Proteomes" id="UP000603865">
    <property type="component" value="Unassembled WGS sequence"/>
</dbReference>
<protein>
    <submittedName>
        <fullName evidence="2">Chromosome partitioning protein ParA</fullName>
    </submittedName>
</protein>
<feature type="domain" description="CobQ/CobB/MinD/ParA nucleotide binding" evidence="1">
    <location>
        <begin position="5"/>
        <end position="163"/>
    </location>
</feature>
<dbReference type="EMBL" id="BMQL01000001">
    <property type="protein sequence ID" value="GGQ93836.1"/>
    <property type="molecule type" value="Genomic_DNA"/>
</dbReference>
<dbReference type="AlphaFoldDB" id="A0A918BW51"/>
<keyword evidence="3" id="KW-1185">Reference proteome</keyword>
<dbReference type="InterPro" id="IPR027417">
    <property type="entry name" value="P-loop_NTPase"/>
</dbReference>